<dbReference type="EMBL" id="QAOK01000011">
    <property type="protein sequence ID" value="PTQ81190.1"/>
    <property type="molecule type" value="Genomic_DNA"/>
</dbReference>
<dbReference type="PIRSF" id="PIRSF000216">
    <property type="entry name" value="NADH_DH_24kDa"/>
    <property type="match status" value="1"/>
</dbReference>
<dbReference type="PROSITE" id="PS01099">
    <property type="entry name" value="COMPLEX1_24K"/>
    <property type="match status" value="1"/>
</dbReference>
<comment type="caution">
    <text evidence="12">The sequence shown here is derived from an EMBL/GenBank/DDBJ whole genome shotgun (WGS) entry which is preliminary data.</text>
</comment>
<dbReference type="GO" id="GO:0051537">
    <property type="term" value="F:2 iron, 2 sulfur cluster binding"/>
    <property type="evidence" value="ECO:0007669"/>
    <property type="project" value="UniProtKB-KW"/>
</dbReference>
<sequence length="167" mass="18922">MLSEQERREIEAHARHYPNNRAVCIEALKIVQQHRGWVSNEGIADVAEALQMKPAELESVATFYNMIFRKQVGKHVILLCDSVSCWIMGYERLREHLGDRLGIRPGQTTADGRFTLLPNVCLGACDHAPVMMVDDMHYQDLDPPRIDEILASYRQEEKSSDGNAADS</sequence>
<name>A0A2T5IBI9_9PROT</name>
<evidence type="ECO:0000256" key="3">
    <source>
        <dbReference type="ARBA" id="ARBA00022714"/>
    </source>
</evidence>
<dbReference type="InterPro" id="IPR036249">
    <property type="entry name" value="Thioredoxin-like_sf"/>
</dbReference>
<comment type="catalytic activity">
    <reaction evidence="10">
        <text>a quinone + NADH + 5 H(+)(in) = a quinol + NAD(+) + 4 H(+)(out)</text>
        <dbReference type="Rhea" id="RHEA:57888"/>
        <dbReference type="ChEBI" id="CHEBI:15378"/>
        <dbReference type="ChEBI" id="CHEBI:24646"/>
        <dbReference type="ChEBI" id="CHEBI:57540"/>
        <dbReference type="ChEBI" id="CHEBI:57945"/>
        <dbReference type="ChEBI" id="CHEBI:132124"/>
    </reaction>
</comment>
<dbReference type="FunFam" id="3.40.30.10:FF:000015">
    <property type="entry name" value="NADH-quinone oxidoreductase subunit E"/>
    <property type="match status" value="1"/>
</dbReference>
<dbReference type="GO" id="GO:0046872">
    <property type="term" value="F:metal ion binding"/>
    <property type="evidence" value="ECO:0007669"/>
    <property type="project" value="UniProtKB-KW"/>
</dbReference>
<gene>
    <name evidence="12" type="ORF">C8R21_11166</name>
</gene>
<evidence type="ECO:0000256" key="11">
    <source>
        <dbReference type="PIRSR" id="PIRSR000216-1"/>
    </source>
</evidence>
<dbReference type="GO" id="GO:0003954">
    <property type="term" value="F:NADH dehydrogenase activity"/>
    <property type="evidence" value="ECO:0007669"/>
    <property type="project" value="TreeGrafter"/>
</dbReference>
<comment type="similarity">
    <text evidence="1">Belongs to the complex I 24 kDa subunit family.</text>
</comment>
<dbReference type="InterPro" id="IPR042128">
    <property type="entry name" value="NuoE_dom"/>
</dbReference>
<dbReference type="NCBIfam" id="TIGR01958">
    <property type="entry name" value="nuoE_fam"/>
    <property type="match status" value="1"/>
</dbReference>
<evidence type="ECO:0000313" key="12">
    <source>
        <dbReference type="EMBL" id="PTQ81190.1"/>
    </source>
</evidence>
<dbReference type="InterPro" id="IPR002023">
    <property type="entry name" value="NuoE-like"/>
</dbReference>
<evidence type="ECO:0000313" key="13">
    <source>
        <dbReference type="Proteomes" id="UP000244152"/>
    </source>
</evidence>
<evidence type="ECO:0000256" key="7">
    <source>
        <dbReference type="ARBA" id="ARBA00031580"/>
    </source>
</evidence>
<keyword evidence="6 11" id="KW-0411">Iron-sulfur</keyword>
<dbReference type="Pfam" id="PF01257">
    <property type="entry name" value="2Fe-2S_thioredx"/>
    <property type="match status" value="1"/>
</dbReference>
<keyword evidence="3 11" id="KW-0001">2Fe-2S</keyword>
<dbReference type="FunFam" id="1.10.10.1590:FF:000001">
    <property type="entry name" value="NADH-quinone oxidoreductase subunit E"/>
    <property type="match status" value="1"/>
</dbReference>
<feature type="binding site" evidence="11">
    <location>
        <position position="125"/>
    </location>
    <ligand>
        <name>[2Fe-2S] cluster</name>
        <dbReference type="ChEBI" id="CHEBI:190135"/>
    </ligand>
</feature>
<evidence type="ECO:0000256" key="8">
    <source>
        <dbReference type="ARBA" id="ARBA00032788"/>
    </source>
</evidence>
<evidence type="ECO:0000256" key="5">
    <source>
        <dbReference type="ARBA" id="ARBA00023004"/>
    </source>
</evidence>
<proteinExistence type="inferred from homology"/>
<dbReference type="InterPro" id="IPR041921">
    <property type="entry name" value="NuoE_N"/>
</dbReference>
<dbReference type="Gene3D" id="3.40.30.10">
    <property type="entry name" value="Glutaredoxin"/>
    <property type="match status" value="1"/>
</dbReference>
<protein>
    <recommendedName>
        <fullName evidence="2">NADH-quinone oxidoreductase subunit E</fullName>
    </recommendedName>
    <alternativeName>
        <fullName evidence="7">NADH dehydrogenase I subunit E</fullName>
    </alternativeName>
    <alternativeName>
        <fullName evidence="8">NDH-1 subunit E</fullName>
    </alternativeName>
</protein>
<evidence type="ECO:0000256" key="10">
    <source>
        <dbReference type="ARBA" id="ARBA00047712"/>
    </source>
</evidence>
<evidence type="ECO:0000256" key="1">
    <source>
        <dbReference type="ARBA" id="ARBA00010643"/>
    </source>
</evidence>
<dbReference type="PANTHER" id="PTHR10371">
    <property type="entry name" value="NADH DEHYDROGENASE UBIQUINONE FLAVOPROTEIN 2, MITOCHONDRIAL"/>
    <property type="match status" value="1"/>
</dbReference>
<comment type="cofactor">
    <cofactor evidence="9">
        <name>[2Fe-2S] cluster</name>
        <dbReference type="ChEBI" id="CHEBI:190135"/>
    </cofactor>
</comment>
<evidence type="ECO:0000256" key="2">
    <source>
        <dbReference type="ARBA" id="ARBA00019898"/>
    </source>
</evidence>
<keyword evidence="4 11" id="KW-0479">Metal-binding</keyword>
<dbReference type="RefSeq" id="WP_107762156.1">
    <property type="nucleotide sequence ID" value="NZ_QAOK01000011.1"/>
</dbReference>
<dbReference type="NCBIfam" id="NF005722">
    <property type="entry name" value="PRK07539.1-2"/>
    <property type="match status" value="1"/>
</dbReference>
<dbReference type="AlphaFoldDB" id="A0A2T5IBI9"/>
<feature type="binding site" evidence="11">
    <location>
        <position position="80"/>
    </location>
    <ligand>
        <name>[2Fe-2S] cluster</name>
        <dbReference type="ChEBI" id="CHEBI:190135"/>
    </ligand>
</feature>
<dbReference type="Gene3D" id="1.10.10.1590">
    <property type="entry name" value="NADH-quinone oxidoreductase subunit E"/>
    <property type="match status" value="1"/>
</dbReference>
<reference evidence="12 13" key="1">
    <citation type="submission" date="2018-04" db="EMBL/GenBank/DDBJ databases">
        <title>Active sludge and wastewater microbial communities from Klosterneuburg, Austria.</title>
        <authorList>
            <person name="Wagner M."/>
        </authorList>
    </citation>
    <scope>NUCLEOTIDE SEQUENCE [LARGE SCALE GENOMIC DNA]</scope>
    <source>
        <strain evidence="12 13">Nl12</strain>
    </source>
</reference>
<dbReference type="SUPFAM" id="SSF52833">
    <property type="entry name" value="Thioredoxin-like"/>
    <property type="match status" value="1"/>
</dbReference>
<dbReference type="Proteomes" id="UP000244152">
    <property type="component" value="Unassembled WGS sequence"/>
</dbReference>
<dbReference type="PANTHER" id="PTHR10371:SF3">
    <property type="entry name" value="NADH DEHYDROGENASE [UBIQUINONE] FLAVOPROTEIN 2, MITOCHONDRIAL"/>
    <property type="match status" value="1"/>
</dbReference>
<feature type="binding site" evidence="11">
    <location>
        <position position="85"/>
    </location>
    <ligand>
        <name>[2Fe-2S] cluster</name>
        <dbReference type="ChEBI" id="CHEBI:190135"/>
    </ligand>
</feature>
<dbReference type="CDD" id="cd03064">
    <property type="entry name" value="TRX_Fd_NuoE"/>
    <property type="match status" value="1"/>
</dbReference>
<feature type="binding site" evidence="11">
    <location>
        <position position="121"/>
    </location>
    <ligand>
        <name>[2Fe-2S] cluster</name>
        <dbReference type="ChEBI" id="CHEBI:190135"/>
    </ligand>
</feature>
<organism evidence="12 13">
    <name type="scientific">Nitrosospira multiformis</name>
    <dbReference type="NCBI Taxonomy" id="1231"/>
    <lineage>
        <taxon>Bacteria</taxon>
        <taxon>Pseudomonadati</taxon>
        <taxon>Pseudomonadota</taxon>
        <taxon>Betaproteobacteria</taxon>
        <taxon>Nitrosomonadales</taxon>
        <taxon>Nitrosomonadaceae</taxon>
        <taxon>Nitrosospira</taxon>
    </lineage>
</organism>
<evidence type="ECO:0000256" key="9">
    <source>
        <dbReference type="ARBA" id="ARBA00034078"/>
    </source>
</evidence>
<evidence type="ECO:0000256" key="4">
    <source>
        <dbReference type="ARBA" id="ARBA00022723"/>
    </source>
</evidence>
<comment type="cofactor">
    <cofactor evidence="11">
        <name>[2Fe-2S] cluster</name>
        <dbReference type="ChEBI" id="CHEBI:190135"/>
    </cofactor>
    <text evidence="11">Binds 1 [2Fe-2S] cluster.</text>
</comment>
<accession>A0A2T5IBI9</accession>
<evidence type="ECO:0000256" key="6">
    <source>
        <dbReference type="ARBA" id="ARBA00023014"/>
    </source>
</evidence>
<keyword evidence="5 11" id="KW-0408">Iron</keyword>